<comment type="caution">
    <text evidence="1">The sequence shown here is derived from an EMBL/GenBank/DDBJ whole genome shotgun (WGS) entry which is preliminary data.</text>
</comment>
<dbReference type="RefSeq" id="WP_380425216.1">
    <property type="nucleotide sequence ID" value="NZ_JBHRZV010000015.1"/>
</dbReference>
<proteinExistence type="predicted"/>
<accession>A0ABV8CUA8</accession>
<sequence length="154" mass="17865">MSKYGFLSVLEEELEKHFSYDFAMDWDKKNHAVEVSFILEVGLPEGVELADVEADDEGVALEEFVLFYNPEKSHFDPEDYLVAIPYEPKKGLSREFLAYFAQFLQETADQGLSDLLDFLMDETVDDFAIAWNADAFEQGRAELTEKEWFGYPRY</sequence>
<gene>
    <name evidence="1" type="ORF">ACFORF_02650</name>
</gene>
<dbReference type="InterPro" id="IPR021380">
    <property type="entry name" value="DUF3013"/>
</dbReference>
<dbReference type="Proteomes" id="UP001595807">
    <property type="component" value="Unassembled WGS sequence"/>
</dbReference>
<organism evidence="1 2">
    <name type="scientific">Streptococcus caprae</name>
    <dbReference type="NCBI Taxonomy" id="1640501"/>
    <lineage>
        <taxon>Bacteria</taxon>
        <taxon>Bacillati</taxon>
        <taxon>Bacillota</taxon>
        <taxon>Bacilli</taxon>
        <taxon>Lactobacillales</taxon>
        <taxon>Streptococcaceae</taxon>
        <taxon>Streptococcus</taxon>
    </lineage>
</organism>
<dbReference type="Gene3D" id="3.40.50.11250">
    <property type="entry name" value="Protein of unknown function DUF3013"/>
    <property type="match status" value="1"/>
</dbReference>
<reference evidence="2" key="1">
    <citation type="journal article" date="2019" name="Int. J. Syst. Evol. Microbiol.">
        <title>The Global Catalogue of Microorganisms (GCM) 10K type strain sequencing project: providing services to taxonomists for standard genome sequencing and annotation.</title>
        <authorList>
            <consortium name="The Broad Institute Genomics Platform"/>
            <consortium name="The Broad Institute Genome Sequencing Center for Infectious Disease"/>
            <person name="Wu L."/>
            <person name="Ma J."/>
        </authorList>
    </citation>
    <scope>NUCLEOTIDE SEQUENCE [LARGE SCALE GENOMIC DNA]</scope>
    <source>
        <strain evidence="2">CCUG 67170</strain>
    </source>
</reference>
<evidence type="ECO:0000313" key="2">
    <source>
        <dbReference type="Proteomes" id="UP001595807"/>
    </source>
</evidence>
<dbReference type="Pfam" id="PF11217">
    <property type="entry name" value="DUF3013"/>
    <property type="match status" value="1"/>
</dbReference>
<keyword evidence="2" id="KW-1185">Reference proteome</keyword>
<dbReference type="EMBL" id="JBHRZV010000015">
    <property type="protein sequence ID" value="MFC3927534.1"/>
    <property type="molecule type" value="Genomic_DNA"/>
</dbReference>
<protein>
    <submittedName>
        <fullName evidence="1">DUF3013 family protein</fullName>
    </submittedName>
</protein>
<name>A0ABV8CUA8_9STRE</name>
<evidence type="ECO:0000313" key="1">
    <source>
        <dbReference type="EMBL" id="MFC3927534.1"/>
    </source>
</evidence>